<dbReference type="PANTHER" id="PTHR34135">
    <property type="entry name" value="LYSOZYME"/>
    <property type="match status" value="1"/>
</dbReference>
<dbReference type="EMBL" id="QRHR01000003">
    <property type="protein sequence ID" value="RHF89779.1"/>
    <property type="molecule type" value="Genomic_DNA"/>
</dbReference>
<dbReference type="InterPro" id="IPR002053">
    <property type="entry name" value="Glyco_hydro_25"/>
</dbReference>
<evidence type="ECO:0000256" key="1">
    <source>
        <dbReference type="ARBA" id="ARBA00010646"/>
    </source>
</evidence>
<reference evidence="3 4" key="1">
    <citation type="submission" date="2018-08" db="EMBL/GenBank/DDBJ databases">
        <title>A genome reference for cultivated species of the human gut microbiota.</title>
        <authorList>
            <person name="Zou Y."/>
            <person name="Xue W."/>
            <person name="Luo G."/>
        </authorList>
    </citation>
    <scope>NUCLEOTIDE SEQUENCE [LARGE SCALE GENOMIC DNA]</scope>
    <source>
        <strain evidence="3 4">AM23-22</strain>
    </source>
</reference>
<dbReference type="PROSITE" id="PS51904">
    <property type="entry name" value="GLYCOSYL_HYDROL_F25_2"/>
    <property type="match status" value="1"/>
</dbReference>
<dbReference type="InterPro" id="IPR017853">
    <property type="entry name" value="GH"/>
</dbReference>
<dbReference type="Gene3D" id="3.20.20.80">
    <property type="entry name" value="Glycosidases"/>
    <property type="match status" value="1"/>
</dbReference>
<accession>A0A414R9Q7</accession>
<proteinExistence type="inferred from homology"/>
<name>A0A414R9Q7_9FIRM</name>
<evidence type="ECO:0000313" key="3">
    <source>
        <dbReference type="EMBL" id="RHF89779.1"/>
    </source>
</evidence>
<dbReference type="AlphaFoldDB" id="A0A414R9Q7"/>
<dbReference type="CDD" id="cd06414">
    <property type="entry name" value="GH25_LytC-like"/>
    <property type="match status" value="1"/>
</dbReference>
<dbReference type="GO" id="GO:0016998">
    <property type="term" value="P:cell wall macromolecule catabolic process"/>
    <property type="evidence" value="ECO:0007669"/>
    <property type="project" value="InterPro"/>
</dbReference>
<evidence type="ECO:0000256" key="2">
    <source>
        <dbReference type="SAM" id="SignalP"/>
    </source>
</evidence>
<dbReference type="PANTHER" id="PTHR34135:SF2">
    <property type="entry name" value="LYSOZYME"/>
    <property type="match status" value="1"/>
</dbReference>
<feature type="signal peptide" evidence="2">
    <location>
        <begin position="1"/>
        <end position="20"/>
    </location>
</feature>
<dbReference type="GO" id="GO:0003796">
    <property type="term" value="F:lysozyme activity"/>
    <property type="evidence" value="ECO:0007669"/>
    <property type="project" value="InterPro"/>
</dbReference>
<protein>
    <recommendedName>
        <fullName evidence="5">Glycosyl hydrolase family 25</fullName>
    </recommendedName>
</protein>
<sequence>MKLILVVLFCCVWCSTLVEAATAWTNVDGVFYNDKGEVIKGALSKGIDVSYHQGIIDWGKVKQTDIEFVLIRCGYGDDDIGQDDKYFKQNIQGCSENNIQYGIYIYSHAINTEMAKSEVNHVLRLVRETNANPTYPIYYDIEANEQEKLSNDLLGNIAETFCNKILEAGYKVGIYSNLYWWNNRLTDKRFENWDKWVAQYNSSCDYSRQYNIWQFTDGGKVPEIPESVGVNILLARECSVSGHTYALQSVIKKATTTHLGVATYKCKVCGNNKKDLIQKLKKVSLNKGSFVYNGKANKPAVTIKDSSGKVISKLYYTVSYSNNIKPGYAEVKVKFKKLYKGIMNKKFIIKPAKVKLSKIVNQKGRMIKITWEKSKGVGGYEIWYANDKKLKKGRKIMDVKASSKAIIIKEIKQK</sequence>
<evidence type="ECO:0008006" key="5">
    <source>
        <dbReference type="Google" id="ProtNLM"/>
    </source>
</evidence>
<comment type="caution">
    <text evidence="3">The sequence shown here is derived from an EMBL/GenBank/DDBJ whole genome shotgun (WGS) entry which is preliminary data.</text>
</comment>
<organism evidence="3 4">
    <name type="scientific">Eubacterium ventriosum</name>
    <dbReference type="NCBI Taxonomy" id="39496"/>
    <lineage>
        <taxon>Bacteria</taxon>
        <taxon>Bacillati</taxon>
        <taxon>Bacillota</taxon>
        <taxon>Clostridia</taxon>
        <taxon>Eubacteriales</taxon>
        <taxon>Eubacteriaceae</taxon>
        <taxon>Eubacterium</taxon>
    </lineage>
</organism>
<dbReference type="Pfam" id="PF01183">
    <property type="entry name" value="Glyco_hydro_25"/>
    <property type="match status" value="1"/>
</dbReference>
<comment type="similarity">
    <text evidence="1">Belongs to the glycosyl hydrolase 25 family.</text>
</comment>
<dbReference type="GO" id="GO:0009253">
    <property type="term" value="P:peptidoglycan catabolic process"/>
    <property type="evidence" value="ECO:0007669"/>
    <property type="project" value="InterPro"/>
</dbReference>
<dbReference type="SUPFAM" id="SSF51445">
    <property type="entry name" value="(Trans)glycosidases"/>
    <property type="match status" value="1"/>
</dbReference>
<evidence type="ECO:0000313" key="4">
    <source>
        <dbReference type="Proteomes" id="UP000286186"/>
    </source>
</evidence>
<dbReference type="GO" id="GO:0016052">
    <property type="term" value="P:carbohydrate catabolic process"/>
    <property type="evidence" value="ECO:0007669"/>
    <property type="project" value="TreeGrafter"/>
</dbReference>
<keyword evidence="2" id="KW-0732">Signal</keyword>
<feature type="chain" id="PRO_5019179829" description="Glycosyl hydrolase family 25" evidence="2">
    <location>
        <begin position="21"/>
        <end position="414"/>
    </location>
</feature>
<gene>
    <name evidence="3" type="ORF">DW652_04740</name>
</gene>
<dbReference type="Proteomes" id="UP000286186">
    <property type="component" value="Unassembled WGS sequence"/>
</dbReference>